<reference evidence="3 5" key="1">
    <citation type="submission" date="2018-04" db="EMBL/GenBank/DDBJ databases">
        <title>Complete genome sequences of Streptomyces griseoviridis K61 and characterization of antagonistic properties of biological control agents.</title>
        <authorList>
            <person name="Mariita R.M."/>
            <person name="Sello J.K."/>
        </authorList>
    </citation>
    <scope>NUCLEOTIDE SEQUENCE [LARGE SCALE GENOMIC DNA]</scope>
    <source>
        <strain evidence="3 5">K61</strain>
    </source>
</reference>
<proteinExistence type="predicted"/>
<keyword evidence="5" id="KW-1185">Reference proteome</keyword>
<dbReference type="AlphaFoldDB" id="A0A3Q9KY15"/>
<dbReference type="KEGG" id="sgd:ELQ87_25270"/>
<feature type="region of interest" description="Disordered" evidence="1">
    <location>
        <begin position="36"/>
        <end position="56"/>
    </location>
</feature>
<evidence type="ECO:0000256" key="1">
    <source>
        <dbReference type="SAM" id="MobiDB-lite"/>
    </source>
</evidence>
<gene>
    <name evidence="3" type="ORF">DDJ31_14005</name>
    <name evidence="2" type="ORF">ELQ87_25270</name>
</gene>
<dbReference type="RefSeq" id="WP_127179988.1">
    <property type="nucleotide sequence ID" value="NZ_CP029078.1"/>
</dbReference>
<name>A0A3Q9KY15_STRGD</name>
<accession>A0A3Q9KY15</accession>
<sequence length="65" mass="7288">MPAPTPETIHPLTETLADLTDYLRENPDPAEALARAAQEHPYMPRTTRGLYGSSPTSEQECCWCR</sequence>
<organism evidence="2 4">
    <name type="scientific">Streptomyces griseoviridis</name>
    <dbReference type="NCBI Taxonomy" id="45398"/>
    <lineage>
        <taxon>Bacteria</taxon>
        <taxon>Bacillati</taxon>
        <taxon>Actinomycetota</taxon>
        <taxon>Actinomycetes</taxon>
        <taxon>Kitasatosporales</taxon>
        <taxon>Streptomycetaceae</taxon>
        <taxon>Streptomyces</taxon>
    </lineage>
</organism>
<evidence type="ECO:0000313" key="4">
    <source>
        <dbReference type="Proteomes" id="UP000271291"/>
    </source>
</evidence>
<evidence type="ECO:0000313" key="2">
    <source>
        <dbReference type="EMBL" id="AZS87187.1"/>
    </source>
</evidence>
<dbReference type="Proteomes" id="UP000271291">
    <property type="component" value="Chromosome"/>
</dbReference>
<evidence type="ECO:0000313" key="3">
    <source>
        <dbReference type="EMBL" id="QCN85960.1"/>
    </source>
</evidence>
<dbReference type="EMBL" id="CP034687">
    <property type="protein sequence ID" value="AZS87187.1"/>
    <property type="molecule type" value="Genomic_DNA"/>
</dbReference>
<dbReference type="EMBL" id="CP029078">
    <property type="protein sequence ID" value="QCN85960.1"/>
    <property type="molecule type" value="Genomic_DNA"/>
</dbReference>
<protein>
    <submittedName>
        <fullName evidence="2">Uncharacterized protein</fullName>
    </submittedName>
</protein>
<dbReference type="Proteomes" id="UP000501753">
    <property type="component" value="Chromosome"/>
</dbReference>
<evidence type="ECO:0000313" key="5">
    <source>
        <dbReference type="Proteomes" id="UP000501753"/>
    </source>
</evidence>
<dbReference type="OrthoDB" id="4297532at2"/>
<reference evidence="2 4" key="2">
    <citation type="submission" date="2018-12" db="EMBL/GenBank/DDBJ databases">
        <title>Streptomyces griseoviridis F1-27 complete genome.</title>
        <authorList>
            <person name="Mariita R.M."/>
            <person name="Sello J.K."/>
        </authorList>
    </citation>
    <scope>NUCLEOTIDE SEQUENCE [LARGE SCALE GENOMIC DNA]</scope>
    <source>
        <strain evidence="2 4">F1-27</strain>
    </source>
</reference>